<feature type="transmembrane region" description="Helical" evidence="5">
    <location>
        <begin position="128"/>
        <end position="148"/>
    </location>
</feature>
<keyword evidence="3 5" id="KW-1133">Transmembrane helix</keyword>
<dbReference type="InterPro" id="IPR050186">
    <property type="entry name" value="TPT_transporter"/>
</dbReference>
<dbReference type="EMBL" id="REGN01005688">
    <property type="protein sequence ID" value="RNA12460.1"/>
    <property type="molecule type" value="Genomic_DNA"/>
</dbReference>
<accession>A0A3M7QMD6</accession>
<sequence length="303" mass="34356">MFSNLLLIFLYNSSTRISQNLKIDTGIKQLFHFDSKIANNSKMFSLRILIAVFYSLHSVLSLKALSGLNIPIYIMFKRCTPFVNLVLSIFVFQNTETKKRHSKNIIISILMMTMGVVIASIGDLEFDFFSYLYCGFSVICQAFYLSTIQKYGEIIKTNSLQTFYECSILSIPILLVFFMVTDERTGFLTELKPIDDLVYDSVLILVIISGSLLCFSQFWCTLKNNAITTSVLGVLKSLIQTLIGILLFQSWDSISGLTYLGITINLIFGTLYTYLKYAENESFISKSESNDKLLDGESNRSNC</sequence>
<feature type="transmembrane region" description="Helical" evidence="5">
    <location>
        <begin position="160"/>
        <end position="181"/>
    </location>
</feature>
<comment type="caution">
    <text evidence="6">The sequence shown here is derived from an EMBL/GenBank/DDBJ whole genome shotgun (WGS) entry which is preliminary data.</text>
</comment>
<keyword evidence="2 5" id="KW-0812">Transmembrane</keyword>
<dbReference type="AlphaFoldDB" id="A0A3M7QMD6"/>
<feature type="transmembrane region" description="Helical" evidence="5">
    <location>
        <begin position="201"/>
        <end position="219"/>
    </location>
</feature>
<evidence type="ECO:0000256" key="4">
    <source>
        <dbReference type="ARBA" id="ARBA00023136"/>
    </source>
</evidence>
<dbReference type="Proteomes" id="UP000276133">
    <property type="component" value="Unassembled WGS sequence"/>
</dbReference>
<feature type="transmembrane region" description="Helical" evidence="5">
    <location>
        <begin position="257"/>
        <end position="275"/>
    </location>
</feature>
<feature type="transmembrane region" description="Helical" evidence="5">
    <location>
        <begin position="70"/>
        <end position="92"/>
    </location>
</feature>
<evidence type="ECO:0000256" key="1">
    <source>
        <dbReference type="ARBA" id="ARBA00004141"/>
    </source>
</evidence>
<dbReference type="STRING" id="10195.A0A3M7QMD6"/>
<reference evidence="6 7" key="1">
    <citation type="journal article" date="2018" name="Sci. Rep.">
        <title>Genomic signatures of local adaptation to the degree of environmental predictability in rotifers.</title>
        <authorList>
            <person name="Franch-Gras L."/>
            <person name="Hahn C."/>
            <person name="Garcia-Roger E.M."/>
            <person name="Carmona M.J."/>
            <person name="Serra M."/>
            <person name="Gomez A."/>
        </authorList>
    </citation>
    <scope>NUCLEOTIDE SEQUENCE [LARGE SCALE GENOMIC DNA]</scope>
    <source>
        <strain evidence="6">HYR1</strain>
    </source>
</reference>
<organism evidence="6 7">
    <name type="scientific">Brachionus plicatilis</name>
    <name type="common">Marine rotifer</name>
    <name type="synonym">Brachionus muelleri</name>
    <dbReference type="NCBI Taxonomy" id="10195"/>
    <lineage>
        <taxon>Eukaryota</taxon>
        <taxon>Metazoa</taxon>
        <taxon>Spiralia</taxon>
        <taxon>Gnathifera</taxon>
        <taxon>Rotifera</taxon>
        <taxon>Eurotatoria</taxon>
        <taxon>Monogononta</taxon>
        <taxon>Pseudotrocha</taxon>
        <taxon>Ploima</taxon>
        <taxon>Brachionidae</taxon>
        <taxon>Brachionus</taxon>
    </lineage>
</organism>
<comment type="subcellular location">
    <subcellularLocation>
        <location evidence="1">Membrane</location>
        <topology evidence="1">Multi-pass membrane protein</topology>
    </subcellularLocation>
</comment>
<name>A0A3M7QMD6_BRAPC</name>
<keyword evidence="4 5" id="KW-0472">Membrane</keyword>
<keyword evidence="7" id="KW-1185">Reference proteome</keyword>
<feature type="transmembrane region" description="Helical" evidence="5">
    <location>
        <begin position="44"/>
        <end position="64"/>
    </location>
</feature>
<evidence type="ECO:0000256" key="3">
    <source>
        <dbReference type="ARBA" id="ARBA00022989"/>
    </source>
</evidence>
<dbReference type="PANTHER" id="PTHR11132">
    <property type="entry name" value="SOLUTE CARRIER FAMILY 35"/>
    <property type="match status" value="1"/>
</dbReference>
<feature type="transmembrane region" description="Helical" evidence="5">
    <location>
        <begin position="231"/>
        <end position="251"/>
    </location>
</feature>
<gene>
    <name evidence="6" type="ORF">BpHYR1_001355</name>
</gene>
<evidence type="ECO:0000313" key="6">
    <source>
        <dbReference type="EMBL" id="RNA12460.1"/>
    </source>
</evidence>
<evidence type="ECO:0000313" key="7">
    <source>
        <dbReference type="Proteomes" id="UP000276133"/>
    </source>
</evidence>
<feature type="transmembrane region" description="Helical" evidence="5">
    <location>
        <begin position="104"/>
        <end position="122"/>
    </location>
</feature>
<evidence type="ECO:0000256" key="5">
    <source>
        <dbReference type="SAM" id="Phobius"/>
    </source>
</evidence>
<keyword evidence="6" id="KW-0762">Sugar transport</keyword>
<proteinExistence type="predicted"/>
<keyword evidence="6" id="KW-0813">Transport</keyword>
<dbReference type="GO" id="GO:0016020">
    <property type="term" value="C:membrane"/>
    <property type="evidence" value="ECO:0007669"/>
    <property type="project" value="UniProtKB-SubCell"/>
</dbReference>
<evidence type="ECO:0000256" key="2">
    <source>
        <dbReference type="ARBA" id="ARBA00022692"/>
    </source>
</evidence>
<protein>
    <submittedName>
        <fullName evidence="6">UDP-sugar transporter-like protein</fullName>
    </submittedName>
</protein>
<dbReference type="OrthoDB" id="417037at2759"/>